<keyword evidence="2" id="KW-0812">Transmembrane</keyword>
<feature type="region of interest" description="Disordered" evidence="1">
    <location>
        <begin position="67"/>
        <end position="101"/>
    </location>
</feature>
<reference evidence="4" key="1">
    <citation type="submission" date="2016-11" db="EMBL/GenBank/DDBJ databases">
        <title>Trade-off between light-utilization and light-protection in marine flavobacteria.</title>
        <authorList>
            <person name="Kumagai Y."/>
            <person name="Yoshizawa S."/>
            <person name="Kogure K."/>
        </authorList>
    </citation>
    <scope>NUCLEOTIDE SEQUENCE [LARGE SCALE GENOMIC DNA]</scope>
    <source>
        <strain evidence="4">SG-18</strain>
    </source>
</reference>
<accession>A0A2S7TA03</accession>
<evidence type="ECO:0000313" key="4">
    <source>
        <dbReference type="Proteomes" id="UP000239366"/>
    </source>
</evidence>
<evidence type="ECO:0000313" key="3">
    <source>
        <dbReference type="EMBL" id="PQJ16347.1"/>
    </source>
</evidence>
<sequence>MSELNIWCVLIPVLIGTICAVIGYFWGKSNGSSADPALTDSLLAMEQENKRLKAETGDYLNRIKEFEGKQENDQKQEKAAPKSKKTQKKQEKAAEKPSLPDMRFDADQVKIDYGKRVKFNDLKIIEGIGPKIESLFQETGFHSWQQLAQASIEDCQEVLKKGGDRFRMHDPTSWPIQAKMAHENKWEELAKWQEEHKAGRL</sequence>
<dbReference type="Proteomes" id="UP000239366">
    <property type="component" value="Unassembled WGS sequence"/>
</dbReference>
<dbReference type="OrthoDB" id="1493222at2"/>
<feature type="compositionally biased region" description="Basic and acidic residues" evidence="1">
    <location>
        <begin position="67"/>
        <end position="80"/>
    </location>
</feature>
<keyword evidence="4" id="KW-1185">Reference proteome</keyword>
<proteinExistence type="predicted"/>
<dbReference type="EMBL" id="MQVX01000001">
    <property type="protein sequence ID" value="PQJ16347.1"/>
    <property type="molecule type" value="Genomic_DNA"/>
</dbReference>
<gene>
    <name evidence="3" type="ORF">BST99_12030</name>
</gene>
<dbReference type="AlphaFoldDB" id="A0A2S7TA03"/>
<evidence type="ECO:0000256" key="2">
    <source>
        <dbReference type="SAM" id="Phobius"/>
    </source>
</evidence>
<organism evidence="3 4">
    <name type="scientific">Aureicoccus marinus</name>
    <dbReference type="NCBI Taxonomy" id="754435"/>
    <lineage>
        <taxon>Bacteria</taxon>
        <taxon>Pseudomonadati</taxon>
        <taxon>Bacteroidota</taxon>
        <taxon>Flavobacteriia</taxon>
        <taxon>Flavobacteriales</taxon>
        <taxon>Flavobacteriaceae</taxon>
        <taxon>Aureicoccus</taxon>
    </lineage>
</organism>
<evidence type="ECO:0008006" key="5">
    <source>
        <dbReference type="Google" id="ProtNLM"/>
    </source>
</evidence>
<protein>
    <recommendedName>
        <fullName evidence="5">LSU ribosomal protein L21p</fullName>
    </recommendedName>
</protein>
<feature type="transmembrane region" description="Helical" evidence="2">
    <location>
        <begin position="7"/>
        <end position="26"/>
    </location>
</feature>
<comment type="caution">
    <text evidence="3">The sequence shown here is derived from an EMBL/GenBank/DDBJ whole genome shotgun (WGS) entry which is preliminary data.</text>
</comment>
<evidence type="ECO:0000256" key="1">
    <source>
        <dbReference type="SAM" id="MobiDB-lite"/>
    </source>
</evidence>
<dbReference type="RefSeq" id="WP_105002019.1">
    <property type="nucleotide sequence ID" value="NZ_MQVX01000001.1"/>
</dbReference>
<name>A0A2S7TA03_9FLAO</name>
<keyword evidence="2" id="KW-0472">Membrane</keyword>
<keyword evidence="2" id="KW-1133">Transmembrane helix</keyword>